<proteinExistence type="predicted"/>
<evidence type="ECO:0000313" key="4">
    <source>
        <dbReference type="Proteomes" id="UP000053372"/>
    </source>
</evidence>
<comment type="caution">
    <text evidence="3">The sequence shown here is derived from an EMBL/GenBank/DDBJ whole genome shotgun (WGS) entry which is preliminary data.</text>
</comment>
<organism evidence="3 4">
    <name type="scientific">Mastigocoleus testarum BC008</name>
    <dbReference type="NCBI Taxonomy" id="371196"/>
    <lineage>
        <taxon>Bacteria</taxon>
        <taxon>Bacillati</taxon>
        <taxon>Cyanobacteriota</taxon>
        <taxon>Cyanophyceae</taxon>
        <taxon>Nostocales</taxon>
        <taxon>Hapalosiphonaceae</taxon>
        <taxon>Mastigocoleus</taxon>
    </lineage>
</organism>
<evidence type="ECO:0000256" key="1">
    <source>
        <dbReference type="SAM" id="Phobius"/>
    </source>
</evidence>
<dbReference type="Proteomes" id="UP000053372">
    <property type="component" value="Unassembled WGS sequence"/>
</dbReference>
<sequence>MKIKYLIVPDSTFLKFFVYVSWEEYFQFLDMVAVISQKKLRLFEIVLLIDIEAVYLEYFFIWSAYS</sequence>
<name>A0A0V7ZVT5_9CYAN</name>
<dbReference type="AlphaFoldDB" id="A0A0V7ZVT5"/>
<dbReference type="EMBL" id="LMTZ01000059">
    <property type="protein sequence ID" value="KST68512.1"/>
    <property type="molecule type" value="Genomic_DNA"/>
</dbReference>
<keyword evidence="1" id="KW-1133">Transmembrane helix</keyword>
<protein>
    <submittedName>
        <fullName evidence="3">Uncharacterized protein</fullName>
    </submittedName>
</protein>
<evidence type="ECO:0000313" key="2">
    <source>
        <dbReference type="EMBL" id="KST68512.1"/>
    </source>
</evidence>
<gene>
    <name evidence="2" type="ORF">BC008_01195</name>
    <name evidence="3" type="ORF">BC008_01530</name>
</gene>
<evidence type="ECO:0000313" key="3">
    <source>
        <dbReference type="EMBL" id="KST68665.1"/>
    </source>
</evidence>
<feature type="transmembrane region" description="Helical" evidence="1">
    <location>
        <begin position="45"/>
        <end position="65"/>
    </location>
</feature>
<reference evidence="3 4" key="1">
    <citation type="journal article" date="2015" name="Genome Announc.">
        <title>Draft Genome of the Euendolithic (true boring) Cyanobacterium Mastigocoleus testarum strain BC008.</title>
        <authorList>
            <person name="Guida B.S."/>
            <person name="Garcia-Pichel F."/>
        </authorList>
    </citation>
    <scope>NUCLEOTIDE SEQUENCE [LARGE SCALE GENOMIC DNA]</scope>
    <source>
        <strain evidence="3 4">BC008</strain>
    </source>
</reference>
<accession>A0A0V7ZVT5</accession>
<keyword evidence="1" id="KW-0472">Membrane</keyword>
<keyword evidence="4" id="KW-1185">Reference proteome</keyword>
<keyword evidence="1" id="KW-0812">Transmembrane</keyword>
<dbReference type="EMBL" id="LMTZ01000054">
    <property type="protein sequence ID" value="KST68665.1"/>
    <property type="molecule type" value="Genomic_DNA"/>
</dbReference>